<sequence>MADCIWQIASNLATAQAMQELILPESEADARSLEFFLAMLMQSKKKGAFAPCKDKVFFSNIFSQNLRNTPAIAGKIHSF</sequence>
<organism evidence="1 2">
    <name type="scientific">Finegoldia magna</name>
    <name type="common">Peptostreptococcus magnus</name>
    <dbReference type="NCBI Taxonomy" id="1260"/>
    <lineage>
        <taxon>Bacteria</taxon>
        <taxon>Bacillati</taxon>
        <taxon>Bacillota</taxon>
        <taxon>Tissierellia</taxon>
        <taxon>Tissierellales</taxon>
        <taxon>Peptoniphilaceae</taxon>
        <taxon>Finegoldia</taxon>
    </lineage>
</organism>
<evidence type="ECO:0000313" key="2">
    <source>
        <dbReference type="Proteomes" id="UP000215361"/>
    </source>
</evidence>
<gene>
    <name evidence="1" type="ORF">B9N56_09215</name>
</gene>
<evidence type="ECO:0000313" key="1">
    <source>
        <dbReference type="EMBL" id="OXZ36597.1"/>
    </source>
</evidence>
<dbReference type="Proteomes" id="UP000215361">
    <property type="component" value="Unassembled WGS sequence"/>
</dbReference>
<dbReference type="RefSeq" id="WP_094203151.1">
    <property type="nucleotide sequence ID" value="NZ_NDYI01000025.1"/>
</dbReference>
<dbReference type="AlphaFoldDB" id="A0A233W4J5"/>
<reference evidence="2" key="1">
    <citation type="submission" date="2017-04" db="EMBL/GenBank/DDBJ databases">
        <title>Finegoldia magna isolated from orthopedic joint implant-associated infections.</title>
        <authorList>
            <person name="Bjorklund S."/>
            <person name="Bruggemann H."/>
            <person name="Jensen A."/>
            <person name="Hellmark B."/>
            <person name="Soderquist B."/>
        </authorList>
    </citation>
    <scope>NUCLEOTIDE SEQUENCE [LARGE SCALE GENOMIC DNA]</scope>
    <source>
        <strain evidence="2">08T492</strain>
    </source>
</reference>
<comment type="caution">
    <text evidence="1">The sequence shown here is derived from an EMBL/GenBank/DDBJ whole genome shotgun (WGS) entry which is preliminary data.</text>
</comment>
<proteinExistence type="predicted"/>
<protein>
    <submittedName>
        <fullName evidence="1">Uncharacterized protein</fullName>
    </submittedName>
</protein>
<name>A0A233W4J5_FINMA</name>
<accession>A0A233W4J5</accession>
<dbReference type="EMBL" id="NDYI01000025">
    <property type="protein sequence ID" value="OXZ36597.1"/>
    <property type="molecule type" value="Genomic_DNA"/>
</dbReference>